<gene>
    <name evidence="2" type="ORF">SASPL_108851</name>
</gene>
<proteinExistence type="predicted"/>
<reference evidence="2" key="2">
    <citation type="submission" date="2020-08" db="EMBL/GenBank/DDBJ databases">
        <title>Plant Genome Project.</title>
        <authorList>
            <person name="Zhang R.-G."/>
        </authorList>
    </citation>
    <scope>NUCLEOTIDE SEQUENCE</scope>
    <source>
        <strain evidence="2">Huo1</strain>
        <tissue evidence="2">Leaf</tissue>
    </source>
</reference>
<feature type="region of interest" description="Disordered" evidence="1">
    <location>
        <begin position="80"/>
        <end position="161"/>
    </location>
</feature>
<feature type="compositionally biased region" description="Polar residues" evidence="1">
    <location>
        <begin position="1"/>
        <end position="14"/>
    </location>
</feature>
<protein>
    <submittedName>
        <fullName evidence="2">Uncharacterized protein</fullName>
    </submittedName>
</protein>
<keyword evidence="3" id="KW-1185">Reference proteome</keyword>
<sequence>MGSPYSYSDEQQGGYNEECYSPDQGGSYYDSDCFDFSYDAQDHYTNENSETCAGSKHTPGTLPSILEINPKRNCHVVQLHSGTTFQPPQAADLGRGRKEKEQESTDFTPAADQRPATPPRSGPPEIPQPAELDSDTDAELPPAAVAPLCSGPLPESQLPGL</sequence>
<feature type="region of interest" description="Disordered" evidence="1">
    <location>
        <begin position="1"/>
        <end position="23"/>
    </location>
</feature>
<dbReference type="Proteomes" id="UP000298416">
    <property type="component" value="Unassembled WGS sequence"/>
</dbReference>
<reference evidence="2" key="1">
    <citation type="submission" date="2018-01" db="EMBL/GenBank/DDBJ databases">
        <authorList>
            <person name="Mao J.F."/>
        </authorList>
    </citation>
    <scope>NUCLEOTIDE SEQUENCE</scope>
    <source>
        <strain evidence="2">Huo1</strain>
        <tissue evidence="2">Leaf</tissue>
    </source>
</reference>
<feature type="compositionally biased region" description="Pro residues" evidence="1">
    <location>
        <begin position="116"/>
        <end position="127"/>
    </location>
</feature>
<organism evidence="2">
    <name type="scientific">Salvia splendens</name>
    <name type="common">Scarlet sage</name>
    <dbReference type="NCBI Taxonomy" id="180675"/>
    <lineage>
        <taxon>Eukaryota</taxon>
        <taxon>Viridiplantae</taxon>
        <taxon>Streptophyta</taxon>
        <taxon>Embryophyta</taxon>
        <taxon>Tracheophyta</taxon>
        <taxon>Spermatophyta</taxon>
        <taxon>Magnoliopsida</taxon>
        <taxon>eudicotyledons</taxon>
        <taxon>Gunneridae</taxon>
        <taxon>Pentapetalae</taxon>
        <taxon>asterids</taxon>
        <taxon>lamiids</taxon>
        <taxon>Lamiales</taxon>
        <taxon>Lamiaceae</taxon>
        <taxon>Nepetoideae</taxon>
        <taxon>Mentheae</taxon>
        <taxon>Salviinae</taxon>
        <taxon>Salvia</taxon>
        <taxon>Salvia subgen. Calosphace</taxon>
        <taxon>core Calosphace</taxon>
    </lineage>
</organism>
<dbReference type="AlphaFoldDB" id="A0A8X8YDV1"/>
<dbReference type="EMBL" id="PNBA02000003">
    <property type="protein sequence ID" value="KAG6430778.1"/>
    <property type="molecule type" value="Genomic_DNA"/>
</dbReference>
<evidence type="ECO:0000313" key="2">
    <source>
        <dbReference type="EMBL" id="KAG6430778.1"/>
    </source>
</evidence>
<comment type="caution">
    <text evidence="2">The sequence shown here is derived from an EMBL/GenBank/DDBJ whole genome shotgun (WGS) entry which is preliminary data.</text>
</comment>
<name>A0A8X8YDV1_SALSN</name>
<accession>A0A8X8YDV1</accession>
<evidence type="ECO:0000313" key="3">
    <source>
        <dbReference type="Proteomes" id="UP000298416"/>
    </source>
</evidence>
<feature type="region of interest" description="Disordered" evidence="1">
    <location>
        <begin position="46"/>
        <end position="66"/>
    </location>
</feature>
<evidence type="ECO:0000256" key="1">
    <source>
        <dbReference type="SAM" id="MobiDB-lite"/>
    </source>
</evidence>
<feature type="compositionally biased region" description="Basic and acidic residues" evidence="1">
    <location>
        <begin position="94"/>
        <end position="103"/>
    </location>
</feature>